<keyword evidence="1" id="KW-0812">Transmembrane</keyword>
<protein>
    <recommendedName>
        <fullName evidence="2">DUF2231 domain-containing protein</fullName>
    </recommendedName>
</protein>
<evidence type="ECO:0000313" key="3">
    <source>
        <dbReference type="EMBL" id="MCH5597492.1"/>
    </source>
</evidence>
<sequence length="205" mass="22994">MSIDIFLGRFHPLLVHLPIGFLLLAAVLQFTGALPKFRRVRTAVPLTLLAGCLSAIIACVTGYLLSLSGDYNMETLDWHMWMGIITAIISFLAWLFSIKVIRIKWVHSAKLLNLLMVLMMFFISVAGHYGGSLTHGSDYLSTDILFKKEKKKKKITNVNEALVFEDIVHPILIDKCGACHNADKKKGKLSIESLELIKKVEKVVR</sequence>
<feature type="transmembrane region" description="Helical" evidence="1">
    <location>
        <begin position="110"/>
        <end position="130"/>
    </location>
</feature>
<dbReference type="EMBL" id="JAKWBL010000001">
    <property type="protein sequence ID" value="MCH5597492.1"/>
    <property type="molecule type" value="Genomic_DNA"/>
</dbReference>
<keyword evidence="4" id="KW-1185">Reference proteome</keyword>
<name>A0ABS9SGK3_9BACT</name>
<evidence type="ECO:0000256" key="1">
    <source>
        <dbReference type="SAM" id="Phobius"/>
    </source>
</evidence>
<proteinExistence type="predicted"/>
<dbReference type="RefSeq" id="WP_240826877.1">
    <property type="nucleotide sequence ID" value="NZ_JAKWBL010000001.1"/>
</dbReference>
<evidence type="ECO:0000313" key="4">
    <source>
        <dbReference type="Proteomes" id="UP001202248"/>
    </source>
</evidence>
<reference evidence="3 4" key="1">
    <citation type="submission" date="2022-02" db="EMBL/GenBank/DDBJ databases">
        <authorList>
            <person name="Min J."/>
        </authorList>
    </citation>
    <scope>NUCLEOTIDE SEQUENCE [LARGE SCALE GENOMIC DNA]</scope>
    <source>
        <strain evidence="3 4">GR10-1</strain>
    </source>
</reference>
<dbReference type="Pfam" id="PF09990">
    <property type="entry name" value="DUF2231"/>
    <property type="match status" value="1"/>
</dbReference>
<dbReference type="InterPro" id="IPR019251">
    <property type="entry name" value="DUF2231_TM"/>
</dbReference>
<comment type="caution">
    <text evidence="3">The sequence shown here is derived from an EMBL/GenBank/DDBJ whole genome shotgun (WGS) entry which is preliminary data.</text>
</comment>
<keyword evidence="1" id="KW-0472">Membrane</keyword>
<organism evidence="3 4">
    <name type="scientific">Niabella ginsengisoli</name>
    <dbReference type="NCBI Taxonomy" id="522298"/>
    <lineage>
        <taxon>Bacteria</taxon>
        <taxon>Pseudomonadati</taxon>
        <taxon>Bacteroidota</taxon>
        <taxon>Chitinophagia</taxon>
        <taxon>Chitinophagales</taxon>
        <taxon>Chitinophagaceae</taxon>
        <taxon>Niabella</taxon>
    </lineage>
</organism>
<feature type="transmembrane region" description="Helical" evidence="1">
    <location>
        <begin position="78"/>
        <end position="98"/>
    </location>
</feature>
<dbReference type="Proteomes" id="UP001202248">
    <property type="component" value="Unassembled WGS sequence"/>
</dbReference>
<keyword evidence="1" id="KW-1133">Transmembrane helix</keyword>
<feature type="transmembrane region" description="Helical" evidence="1">
    <location>
        <begin position="46"/>
        <end position="66"/>
    </location>
</feature>
<feature type="transmembrane region" description="Helical" evidence="1">
    <location>
        <begin position="13"/>
        <end position="34"/>
    </location>
</feature>
<evidence type="ECO:0000259" key="2">
    <source>
        <dbReference type="Pfam" id="PF09990"/>
    </source>
</evidence>
<accession>A0ABS9SGK3</accession>
<feature type="domain" description="DUF2231" evidence="2">
    <location>
        <begin position="10"/>
        <end position="134"/>
    </location>
</feature>
<gene>
    <name evidence="3" type="ORF">MKP09_06020</name>
</gene>